<dbReference type="PANTHER" id="PTHR31760">
    <property type="entry name" value="S-ADENOSYL-L-METHIONINE-DEPENDENT METHYLTRANSFERASES SUPERFAMILY PROTEIN"/>
    <property type="match status" value="1"/>
</dbReference>
<keyword evidence="2 6" id="KW-0698">rRNA processing</keyword>
<dbReference type="NCBIfam" id="TIGR00138">
    <property type="entry name" value="rsmG_gidB"/>
    <property type="match status" value="1"/>
</dbReference>
<dbReference type="STRING" id="1423731.FC81_GL001656"/>
<evidence type="ECO:0000256" key="2">
    <source>
        <dbReference type="ARBA" id="ARBA00022552"/>
    </source>
</evidence>
<dbReference type="EC" id="2.1.1.-" evidence="6"/>
<evidence type="ECO:0000256" key="3">
    <source>
        <dbReference type="ARBA" id="ARBA00022603"/>
    </source>
</evidence>
<dbReference type="InterPro" id="IPR003682">
    <property type="entry name" value="rRNA_ssu_MeTfrase_G"/>
</dbReference>
<name>A0A0R1LYX5_9LACO</name>
<proteinExistence type="inferred from homology"/>
<feature type="region of interest" description="Disordered" evidence="7">
    <location>
        <begin position="226"/>
        <end position="249"/>
    </location>
</feature>
<dbReference type="PIRSF" id="PIRSF003078">
    <property type="entry name" value="GidB"/>
    <property type="match status" value="1"/>
</dbReference>
<keyword evidence="1 6" id="KW-0963">Cytoplasm</keyword>
<accession>A0A0R1LYX5</accession>
<keyword evidence="3 6" id="KW-0489">Methyltransferase</keyword>
<reference evidence="8 9" key="1">
    <citation type="journal article" date="2015" name="Genome Announc.">
        <title>Expanding the biotechnology potential of lactobacilli through comparative genomics of 213 strains and associated genera.</title>
        <authorList>
            <person name="Sun Z."/>
            <person name="Harris H.M."/>
            <person name="McCann A."/>
            <person name="Guo C."/>
            <person name="Argimon S."/>
            <person name="Zhang W."/>
            <person name="Yang X."/>
            <person name="Jeffery I.B."/>
            <person name="Cooney J.C."/>
            <person name="Kagawa T.F."/>
            <person name="Liu W."/>
            <person name="Song Y."/>
            <person name="Salvetti E."/>
            <person name="Wrobel A."/>
            <person name="Rasinkangas P."/>
            <person name="Parkhill J."/>
            <person name="Rea M.C."/>
            <person name="O'Sullivan O."/>
            <person name="Ritari J."/>
            <person name="Douillard F.P."/>
            <person name="Paul Ross R."/>
            <person name="Yang R."/>
            <person name="Briner A.E."/>
            <person name="Felis G.E."/>
            <person name="de Vos W.M."/>
            <person name="Barrangou R."/>
            <person name="Klaenhammer T.R."/>
            <person name="Caufield P.W."/>
            <person name="Cui Y."/>
            <person name="Zhang H."/>
            <person name="O'Toole P.W."/>
        </authorList>
    </citation>
    <scope>NUCLEOTIDE SEQUENCE [LARGE SCALE GENOMIC DNA]</scope>
    <source>
        <strain evidence="8 9">DSM 19910</strain>
    </source>
</reference>
<keyword evidence="5 6" id="KW-0949">S-adenosyl-L-methionine</keyword>
<comment type="caution">
    <text evidence="6">Lacks conserved residue(s) required for the propagation of feature annotation.</text>
</comment>
<dbReference type="GO" id="GO:0005829">
    <property type="term" value="C:cytosol"/>
    <property type="evidence" value="ECO:0007669"/>
    <property type="project" value="TreeGrafter"/>
</dbReference>
<evidence type="ECO:0000313" key="9">
    <source>
        <dbReference type="Proteomes" id="UP000051621"/>
    </source>
</evidence>
<evidence type="ECO:0000256" key="4">
    <source>
        <dbReference type="ARBA" id="ARBA00022679"/>
    </source>
</evidence>
<sequence>MTPERFRQELAQHDVMLTDQQMRQYAIYYEFLVATNEHVNLTAITAQEEVYLKHFYDSLLPALVVKELQSAELSLCDVGAGAGFPSIPLKIAFPQLQVTIVDSLNKRIKFLDELAAKLQLNGVVFHHARAEEFAGKKSSFRESFDIVTARAVARLTVLSELCLPLVKVGGKFVALKAQKAQSELAEAQYALKKLGGKVLTDMQLQLPETDDERHIVTFAKVAATPKKYPRKPGTPAKSPLLKTETRGQN</sequence>
<dbReference type="PANTHER" id="PTHR31760:SF0">
    <property type="entry name" value="S-ADENOSYL-L-METHIONINE-DEPENDENT METHYLTRANSFERASES SUPERFAMILY PROTEIN"/>
    <property type="match status" value="1"/>
</dbReference>
<evidence type="ECO:0000256" key="5">
    <source>
        <dbReference type="ARBA" id="ARBA00022691"/>
    </source>
</evidence>
<dbReference type="AlphaFoldDB" id="A0A0R1LYX5"/>
<gene>
    <name evidence="6" type="primary">rsmG</name>
    <name evidence="8" type="ORF">FC81_GL001656</name>
</gene>
<evidence type="ECO:0000256" key="6">
    <source>
        <dbReference type="HAMAP-Rule" id="MF_00074"/>
    </source>
</evidence>
<comment type="similarity">
    <text evidence="6">Belongs to the methyltransferase superfamily. RNA methyltransferase RsmG family.</text>
</comment>
<feature type="binding site" evidence="6">
    <location>
        <position position="84"/>
    </location>
    <ligand>
        <name>S-adenosyl-L-methionine</name>
        <dbReference type="ChEBI" id="CHEBI:59789"/>
    </ligand>
</feature>
<comment type="function">
    <text evidence="6">Specifically methylates the N7 position of a guanine in 16S rRNA.</text>
</comment>
<keyword evidence="4 6" id="KW-0808">Transferase</keyword>
<dbReference type="GO" id="GO:0070043">
    <property type="term" value="F:rRNA (guanine-N7-)-methyltransferase activity"/>
    <property type="evidence" value="ECO:0007669"/>
    <property type="project" value="UniProtKB-UniRule"/>
</dbReference>
<organism evidence="8 9">
    <name type="scientific">Liquorilactobacillus capillatus DSM 19910</name>
    <dbReference type="NCBI Taxonomy" id="1423731"/>
    <lineage>
        <taxon>Bacteria</taxon>
        <taxon>Bacillati</taxon>
        <taxon>Bacillota</taxon>
        <taxon>Bacilli</taxon>
        <taxon>Lactobacillales</taxon>
        <taxon>Lactobacillaceae</taxon>
        <taxon>Liquorilactobacillus</taxon>
    </lineage>
</organism>
<evidence type="ECO:0000256" key="7">
    <source>
        <dbReference type="SAM" id="MobiDB-lite"/>
    </source>
</evidence>
<comment type="caution">
    <text evidence="8">The sequence shown here is derived from an EMBL/GenBank/DDBJ whole genome shotgun (WGS) entry which is preliminary data.</text>
</comment>
<dbReference type="FunFam" id="3.40.50.150:FF:000041">
    <property type="entry name" value="Ribosomal RNA small subunit methyltransferase G"/>
    <property type="match status" value="1"/>
</dbReference>
<protein>
    <recommendedName>
        <fullName evidence="6">Ribosomal RNA small subunit methyltransferase G</fullName>
        <ecNumber evidence="6">2.1.1.-</ecNumber>
    </recommendedName>
    <alternativeName>
        <fullName evidence="6">16S rRNA 7-methylguanosine methyltransferase</fullName>
        <shortName evidence="6">16S rRNA m7G methyltransferase</shortName>
    </alternativeName>
</protein>
<dbReference type="Pfam" id="PF02527">
    <property type="entry name" value="GidB"/>
    <property type="match status" value="1"/>
</dbReference>
<feature type="binding site" evidence="6">
    <location>
        <position position="150"/>
    </location>
    <ligand>
        <name>S-adenosyl-L-methionine</name>
        <dbReference type="ChEBI" id="CHEBI:59789"/>
    </ligand>
</feature>
<dbReference type="HAMAP" id="MF_00074">
    <property type="entry name" value="16SrRNA_methyltr_G"/>
    <property type="match status" value="1"/>
</dbReference>
<keyword evidence="9" id="KW-1185">Reference proteome</keyword>
<evidence type="ECO:0000256" key="1">
    <source>
        <dbReference type="ARBA" id="ARBA00022490"/>
    </source>
</evidence>
<dbReference type="SUPFAM" id="SSF53335">
    <property type="entry name" value="S-adenosyl-L-methionine-dependent methyltransferases"/>
    <property type="match status" value="1"/>
</dbReference>
<dbReference type="OrthoDB" id="9808773at2"/>
<dbReference type="PATRIC" id="fig|1423731.3.peg.1697"/>
<dbReference type="Gene3D" id="3.40.50.150">
    <property type="entry name" value="Vaccinia Virus protein VP39"/>
    <property type="match status" value="1"/>
</dbReference>
<dbReference type="Proteomes" id="UP000051621">
    <property type="component" value="Unassembled WGS sequence"/>
</dbReference>
<dbReference type="RefSeq" id="WP_057745278.1">
    <property type="nucleotide sequence ID" value="NZ_AZEF01000032.1"/>
</dbReference>
<feature type="binding site" evidence="6">
    <location>
        <begin position="130"/>
        <end position="131"/>
    </location>
    <ligand>
        <name>S-adenosyl-L-methionine</name>
        <dbReference type="ChEBI" id="CHEBI:59789"/>
    </ligand>
</feature>
<evidence type="ECO:0000313" key="8">
    <source>
        <dbReference type="EMBL" id="KRL00823.1"/>
    </source>
</evidence>
<dbReference type="CDD" id="cd02440">
    <property type="entry name" value="AdoMet_MTases"/>
    <property type="match status" value="1"/>
</dbReference>
<feature type="binding site" evidence="6">
    <location>
        <position position="79"/>
    </location>
    <ligand>
        <name>S-adenosyl-L-methionine</name>
        <dbReference type="ChEBI" id="CHEBI:59789"/>
    </ligand>
</feature>
<comment type="subcellular location">
    <subcellularLocation>
        <location evidence="6">Cytoplasm</location>
    </subcellularLocation>
</comment>
<dbReference type="EMBL" id="AZEF01000032">
    <property type="protein sequence ID" value="KRL00823.1"/>
    <property type="molecule type" value="Genomic_DNA"/>
</dbReference>
<dbReference type="InterPro" id="IPR029063">
    <property type="entry name" value="SAM-dependent_MTases_sf"/>
</dbReference>